<evidence type="ECO:0000256" key="9">
    <source>
        <dbReference type="ARBA" id="ARBA00048679"/>
    </source>
</evidence>
<evidence type="ECO:0000256" key="3">
    <source>
        <dbReference type="ARBA" id="ARBA00022527"/>
    </source>
</evidence>
<dbReference type="InterPro" id="IPR008271">
    <property type="entry name" value="Ser/Thr_kinase_AS"/>
</dbReference>
<comment type="catalytic activity">
    <reaction evidence="8">
        <text>L-threonyl-[protein] + ATP = O-phospho-L-threonyl-[protein] + ADP + H(+)</text>
        <dbReference type="Rhea" id="RHEA:46608"/>
        <dbReference type="Rhea" id="RHEA-COMP:11060"/>
        <dbReference type="Rhea" id="RHEA-COMP:11605"/>
        <dbReference type="ChEBI" id="CHEBI:15378"/>
        <dbReference type="ChEBI" id="CHEBI:30013"/>
        <dbReference type="ChEBI" id="CHEBI:30616"/>
        <dbReference type="ChEBI" id="CHEBI:61977"/>
        <dbReference type="ChEBI" id="CHEBI:456216"/>
        <dbReference type="EC" id="2.7.11.1"/>
    </reaction>
</comment>
<organism evidence="12 13">
    <name type="scientific">Fraxinus pennsylvanica</name>
    <dbReference type="NCBI Taxonomy" id="56036"/>
    <lineage>
        <taxon>Eukaryota</taxon>
        <taxon>Viridiplantae</taxon>
        <taxon>Streptophyta</taxon>
        <taxon>Embryophyta</taxon>
        <taxon>Tracheophyta</taxon>
        <taxon>Spermatophyta</taxon>
        <taxon>Magnoliopsida</taxon>
        <taxon>eudicotyledons</taxon>
        <taxon>Gunneridae</taxon>
        <taxon>Pentapetalae</taxon>
        <taxon>asterids</taxon>
        <taxon>lamiids</taxon>
        <taxon>Lamiales</taxon>
        <taxon>Oleaceae</taxon>
        <taxon>Oleeae</taxon>
        <taxon>Fraxinus</taxon>
    </lineage>
</organism>
<evidence type="ECO:0000256" key="7">
    <source>
        <dbReference type="ARBA" id="ARBA00022840"/>
    </source>
</evidence>
<evidence type="ECO:0000256" key="2">
    <source>
        <dbReference type="ARBA" id="ARBA00012513"/>
    </source>
</evidence>
<dbReference type="Proteomes" id="UP000834106">
    <property type="component" value="Chromosome 11"/>
</dbReference>
<dbReference type="InterPro" id="IPR000719">
    <property type="entry name" value="Prot_kinase_dom"/>
</dbReference>
<keyword evidence="4" id="KW-0808">Transferase</keyword>
<evidence type="ECO:0000256" key="1">
    <source>
        <dbReference type="ARBA" id="ARBA00009903"/>
    </source>
</evidence>
<gene>
    <name evidence="12" type="ORF">FPE_LOCUS18105</name>
</gene>
<keyword evidence="7" id="KW-0067">ATP-binding</keyword>
<evidence type="ECO:0000256" key="8">
    <source>
        <dbReference type="ARBA" id="ARBA00047899"/>
    </source>
</evidence>
<feature type="region of interest" description="Disordered" evidence="10">
    <location>
        <begin position="185"/>
        <end position="204"/>
    </location>
</feature>
<sequence>MHDGGHHHEDPEMPSLDLQNLKVISALGRGAKGVVFLVQTEKGELLALKAILRSSVEKGKVTSNIDPNEYRRICFEREVLSSLHHPLLPKLNGVLLTEKIVGYAIDYCPGRDLHSLRKKQTEKMFSDDIIRFYAAELVLALEYLHGLGIVYRDLKPENVMIQENGHLMLVDFDLSTKLSVKSPEIRSERKLKSSPKSEPRKKKKMISHLFKVRDSGVSPADSVHPKEIGGDTVDSDSDSVEKSNSFVGTEDYVAPEIILGNGHDFAVDWWCLGVMLYEMLYGKTPFRGENRRETFFRILSKPPDLTGELTPLRDLIGKLLEKDPRKRISVKEIKSHEFLKTVDWDFILEMPRPPFIPLLPANEDMDGNEVIDVESYVQGVFEVGEDKNIEKNKNSESNKNKDVWVEGFNHPAQIQNNDFLIF</sequence>
<keyword evidence="6" id="KW-0418">Kinase</keyword>
<dbReference type="FunFam" id="1.10.510.10:FF:000294">
    <property type="entry name" value="Serine/threonine-protein kinase OXI1"/>
    <property type="match status" value="1"/>
</dbReference>
<dbReference type="PANTHER" id="PTHR45637">
    <property type="entry name" value="FLIPPASE KINASE 1-RELATED"/>
    <property type="match status" value="1"/>
</dbReference>
<dbReference type="EMBL" id="OU503046">
    <property type="protein sequence ID" value="CAI9770675.1"/>
    <property type="molecule type" value="Genomic_DNA"/>
</dbReference>
<dbReference type="PROSITE" id="PS00108">
    <property type="entry name" value="PROTEIN_KINASE_ST"/>
    <property type="match status" value="1"/>
</dbReference>
<dbReference type="Gene3D" id="3.30.200.20">
    <property type="entry name" value="Phosphorylase Kinase, domain 1"/>
    <property type="match status" value="1"/>
</dbReference>
<dbReference type="GO" id="GO:0005524">
    <property type="term" value="F:ATP binding"/>
    <property type="evidence" value="ECO:0007669"/>
    <property type="project" value="UniProtKB-KW"/>
</dbReference>
<evidence type="ECO:0000256" key="10">
    <source>
        <dbReference type="SAM" id="MobiDB-lite"/>
    </source>
</evidence>
<feature type="region of interest" description="Disordered" evidence="10">
    <location>
        <begin position="214"/>
        <end position="242"/>
    </location>
</feature>
<dbReference type="EC" id="2.7.11.1" evidence="2"/>
<name>A0AAD1ZJJ6_9LAMI</name>
<feature type="domain" description="Protein kinase" evidence="11">
    <location>
        <begin position="21"/>
        <end position="339"/>
    </location>
</feature>
<reference evidence="12" key="1">
    <citation type="submission" date="2023-05" db="EMBL/GenBank/DDBJ databases">
        <authorList>
            <person name="Huff M."/>
        </authorList>
    </citation>
    <scope>NUCLEOTIDE SEQUENCE</scope>
</reference>
<feature type="compositionally biased region" description="Basic and acidic residues" evidence="10">
    <location>
        <begin position="185"/>
        <end position="198"/>
    </location>
</feature>
<comment type="catalytic activity">
    <reaction evidence="9">
        <text>L-seryl-[protein] + ATP = O-phospho-L-seryl-[protein] + ADP + H(+)</text>
        <dbReference type="Rhea" id="RHEA:17989"/>
        <dbReference type="Rhea" id="RHEA-COMP:9863"/>
        <dbReference type="Rhea" id="RHEA-COMP:11604"/>
        <dbReference type="ChEBI" id="CHEBI:15378"/>
        <dbReference type="ChEBI" id="CHEBI:29999"/>
        <dbReference type="ChEBI" id="CHEBI:30616"/>
        <dbReference type="ChEBI" id="CHEBI:83421"/>
        <dbReference type="ChEBI" id="CHEBI:456216"/>
        <dbReference type="EC" id="2.7.11.1"/>
    </reaction>
</comment>
<keyword evidence="13" id="KW-1185">Reference proteome</keyword>
<dbReference type="SMART" id="SM00220">
    <property type="entry name" value="S_TKc"/>
    <property type="match status" value="1"/>
</dbReference>
<keyword evidence="5" id="KW-0547">Nucleotide-binding</keyword>
<dbReference type="Gene3D" id="1.10.510.10">
    <property type="entry name" value="Transferase(Phosphotransferase) domain 1"/>
    <property type="match status" value="2"/>
</dbReference>
<protein>
    <recommendedName>
        <fullName evidence="2">non-specific serine/threonine protein kinase</fullName>
        <ecNumber evidence="2">2.7.11.1</ecNumber>
    </recommendedName>
</protein>
<accession>A0AAD1ZJJ6</accession>
<evidence type="ECO:0000256" key="6">
    <source>
        <dbReference type="ARBA" id="ARBA00022777"/>
    </source>
</evidence>
<dbReference type="SUPFAM" id="SSF56112">
    <property type="entry name" value="Protein kinase-like (PK-like)"/>
    <property type="match status" value="1"/>
</dbReference>
<proteinExistence type="inferred from homology"/>
<dbReference type="AlphaFoldDB" id="A0AAD1ZJJ6"/>
<evidence type="ECO:0000313" key="12">
    <source>
        <dbReference type="EMBL" id="CAI9770675.1"/>
    </source>
</evidence>
<evidence type="ECO:0000259" key="11">
    <source>
        <dbReference type="SMART" id="SM00220"/>
    </source>
</evidence>
<evidence type="ECO:0000256" key="4">
    <source>
        <dbReference type="ARBA" id="ARBA00022679"/>
    </source>
</evidence>
<dbReference type="GO" id="GO:0004674">
    <property type="term" value="F:protein serine/threonine kinase activity"/>
    <property type="evidence" value="ECO:0007669"/>
    <property type="project" value="UniProtKB-KW"/>
</dbReference>
<dbReference type="InterPro" id="IPR011009">
    <property type="entry name" value="Kinase-like_dom_sf"/>
</dbReference>
<keyword evidence="3" id="KW-0723">Serine/threonine-protein kinase</keyword>
<dbReference type="Pfam" id="PF00069">
    <property type="entry name" value="Pkinase"/>
    <property type="match status" value="2"/>
</dbReference>
<dbReference type="FunFam" id="1.10.510.10:FF:000312">
    <property type="entry name" value="Serine/threonine-protein kinase OXI1"/>
    <property type="match status" value="1"/>
</dbReference>
<evidence type="ECO:0000256" key="5">
    <source>
        <dbReference type="ARBA" id="ARBA00022741"/>
    </source>
</evidence>
<evidence type="ECO:0000313" key="13">
    <source>
        <dbReference type="Proteomes" id="UP000834106"/>
    </source>
</evidence>
<comment type="similarity">
    <text evidence="1">Belongs to the protein kinase superfamily. AGC Ser/Thr protein kinase family.</text>
</comment>